<keyword evidence="2" id="KW-1185">Reference proteome</keyword>
<dbReference type="EMBL" id="SPHZ02000011">
    <property type="protein sequence ID" value="KAF0893181.1"/>
    <property type="molecule type" value="Genomic_DNA"/>
</dbReference>
<dbReference type="Proteomes" id="UP000479710">
    <property type="component" value="Unassembled WGS sequence"/>
</dbReference>
<dbReference type="AlphaFoldDB" id="A0A6G1BZL4"/>
<organism evidence="1 2">
    <name type="scientific">Oryza meyeriana var. granulata</name>
    <dbReference type="NCBI Taxonomy" id="110450"/>
    <lineage>
        <taxon>Eukaryota</taxon>
        <taxon>Viridiplantae</taxon>
        <taxon>Streptophyta</taxon>
        <taxon>Embryophyta</taxon>
        <taxon>Tracheophyta</taxon>
        <taxon>Spermatophyta</taxon>
        <taxon>Magnoliopsida</taxon>
        <taxon>Liliopsida</taxon>
        <taxon>Poales</taxon>
        <taxon>Poaceae</taxon>
        <taxon>BOP clade</taxon>
        <taxon>Oryzoideae</taxon>
        <taxon>Oryzeae</taxon>
        <taxon>Oryzinae</taxon>
        <taxon>Oryza</taxon>
        <taxon>Oryza meyeriana</taxon>
    </lineage>
</organism>
<proteinExistence type="predicted"/>
<gene>
    <name evidence="1" type="ORF">E2562_023204</name>
</gene>
<evidence type="ECO:0000313" key="1">
    <source>
        <dbReference type="EMBL" id="KAF0893181.1"/>
    </source>
</evidence>
<protein>
    <submittedName>
        <fullName evidence="1">Uncharacterized protein</fullName>
    </submittedName>
</protein>
<accession>A0A6G1BZL4</accession>
<reference evidence="1 2" key="1">
    <citation type="submission" date="2019-11" db="EMBL/GenBank/DDBJ databases">
        <title>Whole genome sequence of Oryza granulata.</title>
        <authorList>
            <person name="Li W."/>
        </authorList>
    </citation>
    <scope>NUCLEOTIDE SEQUENCE [LARGE SCALE GENOMIC DNA]</scope>
    <source>
        <strain evidence="2">cv. Menghai</strain>
        <tissue evidence="1">Leaf</tissue>
    </source>
</reference>
<evidence type="ECO:0000313" key="2">
    <source>
        <dbReference type="Proteomes" id="UP000479710"/>
    </source>
</evidence>
<sequence length="103" mass="12080">MREARCRTNAEQWRRFKDFADDLLPLHDASVALDKFHLHVAHEVINTNIGRWIRRSLACRPTVLHVSYDHHELRPRQFDFPSGAGAGASLRTLHLWRVERDNT</sequence>
<comment type="caution">
    <text evidence="1">The sequence shown here is derived from an EMBL/GenBank/DDBJ whole genome shotgun (WGS) entry which is preliminary data.</text>
</comment>
<name>A0A6G1BZL4_9ORYZ</name>